<dbReference type="Proteomes" id="UP001487305">
    <property type="component" value="Unassembled WGS sequence"/>
</dbReference>
<evidence type="ECO:0000256" key="1">
    <source>
        <dbReference type="SAM" id="Phobius"/>
    </source>
</evidence>
<dbReference type="EMBL" id="JBBNOP010000001">
    <property type="protein sequence ID" value="MEQ3361606.1"/>
    <property type="molecule type" value="Genomic_DNA"/>
</dbReference>
<sequence length="534" mass="55203">MGKLKLLLKIQILGTFGLNKALHTDRAKAKRSIALFALAAIAVGVLCVGYSMGVAFSLAEFGLVDSVPFVAVLVGSLAGAMAAFLKTNGVLFAFKDYDIVMSLPVTTMEVVLSRLAALYAISLLFGAVAMFPAFGVYASYAGATAGSVAMMALSVFLAPLLPMAIAVLLAVGISALAARMRHANIVTVVLSIAAVLVIVVVPYAMMGQAGGDDAAFASLVAQQLSIMVSVLPPIAWASEGIAGANVGLFAAFAVVSVVSAVAAIALISNRFATINTLLMASRPQGAFSFDEGKQAKAGARNKLRAPLAALLSKEAARLVSTPIYLMNSCIGYVLVLVAAAAAAVASAFGMLPAELFEGEIGPLIGSFLPWAMAFFVGISSTTAASVSLEGKSRWLMYTAPVSSRTILAAKALLNLAIAIPTIVVSDLLLSFAFGVDPVSAALVVVIPVAVSVFVSVFGLAVDSRRPRYDWKSEYEPVKRSIAVMVTMLSGFVIVAVGMLVTALTGSIGAMILPIVLIVVSWLLFKNIASAPLQE</sequence>
<accession>A0ABV1J950</accession>
<feature type="transmembrane region" description="Helical" evidence="1">
    <location>
        <begin position="481"/>
        <end position="500"/>
    </location>
</feature>
<evidence type="ECO:0008006" key="4">
    <source>
        <dbReference type="Google" id="ProtNLM"/>
    </source>
</evidence>
<evidence type="ECO:0000313" key="3">
    <source>
        <dbReference type="Proteomes" id="UP001487305"/>
    </source>
</evidence>
<feature type="transmembrane region" description="Helical" evidence="1">
    <location>
        <begin position="368"/>
        <end position="390"/>
    </location>
</feature>
<feature type="transmembrane region" description="Helical" evidence="1">
    <location>
        <begin position="411"/>
        <end position="433"/>
    </location>
</feature>
<proteinExistence type="predicted"/>
<feature type="transmembrane region" description="Helical" evidence="1">
    <location>
        <begin position="152"/>
        <end position="178"/>
    </location>
</feature>
<evidence type="ECO:0000313" key="2">
    <source>
        <dbReference type="EMBL" id="MEQ3361606.1"/>
    </source>
</evidence>
<reference evidence="2 3" key="1">
    <citation type="submission" date="2024-04" db="EMBL/GenBank/DDBJ databases">
        <title>Human intestinal bacterial collection.</title>
        <authorList>
            <person name="Pauvert C."/>
            <person name="Hitch T.C.A."/>
            <person name="Clavel T."/>
        </authorList>
    </citation>
    <scope>NUCLEOTIDE SEQUENCE [LARGE SCALE GENOMIC DNA]</scope>
    <source>
        <strain evidence="2 3">CLA-KB-H42</strain>
    </source>
</reference>
<feature type="transmembrane region" description="Helical" evidence="1">
    <location>
        <begin position="185"/>
        <end position="205"/>
    </location>
</feature>
<feature type="transmembrane region" description="Helical" evidence="1">
    <location>
        <begin position="115"/>
        <end position="140"/>
    </location>
</feature>
<feature type="transmembrane region" description="Helical" evidence="1">
    <location>
        <begin position="323"/>
        <end position="348"/>
    </location>
</feature>
<feature type="transmembrane region" description="Helical" evidence="1">
    <location>
        <begin position="506"/>
        <end position="524"/>
    </location>
</feature>
<dbReference type="RefSeq" id="WP_349227041.1">
    <property type="nucleotide sequence ID" value="NZ_JBBNOP010000001.1"/>
</dbReference>
<feature type="transmembrane region" description="Helical" evidence="1">
    <location>
        <begin position="439"/>
        <end position="461"/>
    </location>
</feature>
<keyword evidence="1" id="KW-0812">Transmembrane</keyword>
<keyword evidence="1" id="KW-0472">Membrane</keyword>
<gene>
    <name evidence="2" type="ORF">AAA083_01305</name>
</gene>
<feature type="transmembrane region" description="Helical" evidence="1">
    <location>
        <begin position="69"/>
        <end position="94"/>
    </location>
</feature>
<comment type="caution">
    <text evidence="2">The sequence shown here is derived from an EMBL/GenBank/DDBJ whole genome shotgun (WGS) entry which is preliminary data.</text>
</comment>
<keyword evidence="1" id="KW-1133">Transmembrane helix</keyword>
<feature type="transmembrane region" description="Helical" evidence="1">
    <location>
        <begin position="33"/>
        <end position="57"/>
    </location>
</feature>
<feature type="transmembrane region" description="Helical" evidence="1">
    <location>
        <begin position="246"/>
        <end position="267"/>
    </location>
</feature>
<organism evidence="2 3">
    <name type="scientific">Raoultibacter massiliensis</name>
    <dbReference type="NCBI Taxonomy" id="1852371"/>
    <lineage>
        <taxon>Bacteria</taxon>
        <taxon>Bacillati</taxon>
        <taxon>Actinomycetota</taxon>
        <taxon>Coriobacteriia</taxon>
        <taxon>Eggerthellales</taxon>
        <taxon>Eggerthellaceae</taxon>
        <taxon>Raoultibacter</taxon>
    </lineage>
</organism>
<protein>
    <recommendedName>
        <fullName evidence="4">ABC-2 type transport system permease protein</fullName>
    </recommendedName>
</protein>
<name>A0ABV1J950_9ACTN</name>
<keyword evidence="3" id="KW-1185">Reference proteome</keyword>